<dbReference type="InterPro" id="IPR029068">
    <property type="entry name" value="Glyas_Bleomycin-R_OHBP_Dase"/>
</dbReference>
<dbReference type="PANTHER" id="PTHR21366:SF14">
    <property type="entry name" value="GLYOXALASE DOMAIN-CONTAINING PROTEIN 5"/>
    <property type="match status" value="1"/>
</dbReference>
<feature type="domain" description="VOC" evidence="1">
    <location>
        <begin position="160"/>
        <end position="275"/>
    </location>
</feature>
<dbReference type="PANTHER" id="PTHR21366">
    <property type="entry name" value="GLYOXALASE FAMILY PROTEIN"/>
    <property type="match status" value="1"/>
</dbReference>
<dbReference type="SUPFAM" id="SSF54593">
    <property type="entry name" value="Glyoxalase/Bleomycin resistance protein/Dihydroxybiphenyl dioxygenase"/>
    <property type="match status" value="1"/>
</dbReference>
<reference evidence="2 3" key="1">
    <citation type="submission" date="2019-11" db="EMBL/GenBank/DDBJ databases">
        <title>Novel species isolated from a subtropical stream in China.</title>
        <authorList>
            <person name="Lu H."/>
        </authorList>
    </citation>
    <scope>NUCLEOTIDE SEQUENCE [LARGE SCALE GENOMIC DNA]</scope>
    <source>
        <strain evidence="2 3">FT80W</strain>
    </source>
</reference>
<dbReference type="InterPro" id="IPR004360">
    <property type="entry name" value="Glyas_Fos-R_dOase_dom"/>
</dbReference>
<name>A0A6I2LBN4_9BURK</name>
<evidence type="ECO:0000259" key="1">
    <source>
        <dbReference type="PROSITE" id="PS51819"/>
    </source>
</evidence>
<protein>
    <submittedName>
        <fullName evidence="2">Metapyrocatechase</fullName>
    </submittedName>
</protein>
<dbReference type="InterPro" id="IPR037523">
    <property type="entry name" value="VOC_core"/>
</dbReference>
<dbReference type="EMBL" id="WKJK01000023">
    <property type="protein sequence ID" value="MRW94156.1"/>
    <property type="molecule type" value="Genomic_DNA"/>
</dbReference>
<dbReference type="Proteomes" id="UP000433309">
    <property type="component" value="Unassembled WGS sequence"/>
</dbReference>
<keyword evidence="3" id="KW-1185">Reference proteome</keyword>
<evidence type="ECO:0000313" key="2">
    <source>
        <dbReference type="EMBL" id="MRW94156.1"/>
    </source>
</evidence>
<dbReference type="AlphaFoldDB" id="A0A6I2LBN4"/>
<evidence type="ECO:0000313" key="3">
    <source>
        <dbReference type="Proteomes" id="UP000433309"/>
    </source>
</evidence>
<feature type="domain" description="VOC" evidence="1">
    <location>
        <begin position="17"/>
        <end position="124"/>
    </location>
</feature>
<comment type="caution">
    <text evidence="2">The sequence shown here is derived from an EMBL/GenBank/DDBJ whole genome shotgun (WGS) entry which is preliminary data.</text>
</comment>
<dbReference type="PROSITE" id="PS51819">
    <property type="entry name" value="VOC"/>
    <property type="match status" value="2"/>
</dbReference>
<dbReference type="Pfam" id="PF00903">
    <property type="entry name" value="Glyoxalase"/>
    <property type="match status" value="1"/>
</dbReference>
<accession>A0A6I2LBN4</accession>
<sequence length="316" mass="34557">MKSEHPRIEPVVTAVHSVDEFTFSVPDLQAALHFYSSFGLEVRREDGGLGLYTDGHPHRWGRVLEGGSKKLLWITLGIYAADADALIRRCAANAVVLIERPHALAPDGIWLAAPDGVAVCLRVADKTSPSVKAPREFAPERSDAGRAPCRSAIQQVRPTHLSHILLFTPDIGAAMSFYCDVLGLRLSDRSGDNIAFVHSPHGSDHHLIAFAKSLGPGLHHTSWNVSSFDAVGLGAQQMVQAGYPDGWGLGRHVLGSNYFRYVRDPWGSYAEYSFDIDFIPAGAVWPAADYPPEDALYVWGPSLPEDFITNHEVPIM</sequence>
<dbReference type="Gene3D" id="3.10.180.10">
    <property type="entry name" value="2,3-Dihydroxybiphenyl 1,2-Dioxygenase, domain 1"/>
    <property type="match status" value="2"/>
</dbReference>
<dbReference type="RefSeq" id="WP_154383024.1">
    <property type="nucleotide sequence ID" value="NZ_WKJK01000023.1"/>
</dbReference>
<proteinExistence type="predicted"/>
<dbReference type="InterPro" id="IPR050383">
    <property type="entry name" value="GlyoxalaseI/FosfomycinResist"/>
</dbReference>
<organism evidence="2 3">
    <name type="scientific">Duganella guangzhouensis</name>
    <dbReference type="NCBI Taxonomy" id="2666084"/>
    <lineage>
        <taxon>Bacteria</taxon>
        <taxon>Pseudomonadati</taxon>
        <taxon>Pseudomonadota</taxon>
        <taxon>Betaproteobacteria</taxon>
        <taxon>Burkholderiales</taxon>
        <taxon>Oxalobacteraceae</taxon>
        <taxon>Telluria group</taxon>
        <taxon>Duganella</taxon>
    </lineage>
</organism>
<gene>
    <name evidence="2" type="ORF">GJ699_29705</name>
</gene>